<dbReference type="AlphaFoldDB" id="A0A453IKV8"/>
<dbReference type="EnsemblPlants" id="AET4Gv20596000.10">
    <property type="protein sequence ID" value="AET4Gv20596000.10"/>
    <property type="gene ID" value="AET4Gv20596000"/>
</dbReference>
<feature type="domain" description="DUF547" evidence="2">
    <location>
        <begin position="381"/>
        <end position="418"/>
    </location>
</feature>
<evidence type="ECO:0000313" key="4">
    <source>
        <dbReference type="EnsemblPlants" id="AET4Gv20596000.10"/>
    </source>
</evidence>
<name>A0A453IKV8_AEGTS</name>
<evidence type="ECO:0000256" key="1">
    <source>
        <dbReference type="SAM" id="MobiDB-lite"/>
    </source>
</evidence>
<evidence type="ECO:0008006" key="6">
    <source>
        <dbReference type="Google" id="ProtNLM"/>
    </source>
</evidence>
<dbReference type="Proteomes" id="UP000015105">
    <property type="component" value="Chromosome 4D"/>
</dbReference>
<feature type="domain" description="Ternary complex factor MIP1 leucine-zipper" evidence="3">
    <location>
        <begin position="42"/>
        <end position="120"/>
    </location>
</feature>
<proteinExistence type="predicted"/>
<evidence type="ECO:0000259" key="2">
    <source>
        <dbReference type="Pfam" id="PF04784"/>
    </source>
</evidence>
<evidence type="ECO:0000259" key="3">
    <source>
        <dbReference type="Pfam" id="PF14389"/>
    </source>
</evidence>
<reference evidence="5" key="1">
    <citation type="journal article" date="2014" name="Science">
        <title>Ancient hybridizations among the ancestral genomes of bread wheat.</title>
        <authorList>
            <consortium name="International Wheat Genome Sequencing Consortium,"/>
            <person name="Marcussen T."/>
            <person name="Sandve S.R."/>
            <person name="Heier L."/>
            <person name="Spannagl M."/>
            <person name="Pfeifer M."/>
            <person name="Jakobsen K.S."/>
            <person name="Wulff B.B."/>
            <person name="Steuernagel B."/>
            <person name="Mayer K.F."/>
            <person name="Olsen O.A."/>
        </authorList>
    </citation>
    <scope>NUCLEOTIDE SEQUENCE [LARGE SCALE GENOMIC DNA]</scope>
    <source>
        <strain evidence="5">cv. AL8/78</strain>
    </source>
</reference>
<dbReference type="InterPro" id="IPR006869">
    <property type="entry name" value="DUF547"/>
</dbReference>
<evidence type="ECO:0000313" key="5">
    <source>
        <dbReference type="Proteomes" id="UP000015105"/>
    </source>
</evidence>
<feature type="compositionally biased region" description="Polar residues" evidence="1">
    <location>
        <begin position="17"/>
        <end position="33"/>
    </location>
</feature>
<feature type="region of interest" description="Disordered" evidence="1">
    <location>
        <begin position="1"/>
        <end position="39"/>
    </location>
</feature>
<sequence>MLGMESVDSPSPRCHAQHQQNAGGPKDYNSTSKRQPHSTEIPCSLVQEVQHLEKRLNDQFAMRRALEKALGHKPCAINLSRDCYLPKPTEKLIKEIAVLELEVICLEQHLLTLYRQAFDQQLCSTVSACDLEGRSRQSARSFSGTLSETSAHDFSTPKKHQLVQSSRIVQARRSTTAALNSEPGISRHNDSKTVIGRSHSSLLPRSICSARVSPSANNLARALKPCHTSPLTFVEEGKCMDSSIVSLADILGTRIADHVPQTPNKISEDMIKCIAGIYIRIRDVSAVQRAFFPSPCSSFSSASGISSKFTGDIWSPRCRKESFIEAWQDSSFSSGDLGQQCDSVIEVSALCKGAQRSADVKDMLCKYKSLVQLLETVDLGGMKNLEKLAFWINVHNAMMMHAHIEYRIPQSNSKRMLLTKGILHHQWAESERGVDRVPDLVLPGALFWTGPEFDPLFSISELHFLLLVGIANNGSDLLCFPFQILQWFRLLLYPRWKPRDKDELQGFAVDRPEPLVHFALSSGSHSDPVVRTRGSPTQSDTCSSNNLCSAIAHGTD</sequence>
<accession>A0A453IKV8</accession>
<reference evidence="4" key="4">
    <citation type="submission" date="2019-03" db="UniProtKB">
        <authorList>
            <consortium name="EnsemblPlants"/>
        </authorList>
    </citation>
    <scope>IDENTIFICATION</scope>
</reference>
<dbReference type="PANTHER" id="PTHR23054:SF58">
    <property type="entry name" value="OS03G0233800 PROTEIN"/>
    <property type="match status" value="1"/>
</dbReference>
<reference evidence="4" key="3">
    <citation type="journal article" date="2017" name="Nature">
        <title>Genome sequence of the progenitor of the wheat D genome Aegilops tauschii.</title>
        <authorList>
            <person name="Luo M.C."/>
            <person name="Gu Y.Q."/>
            <person name="Puiu D."/>
            <person name="Wang H."/>
            <person name="Twardziok S.O."/>
            <person name="Deal K.R."/>
            <person name="Huo N."/>
            <person name="Zhu T."/>
            <person name="Wang L."/>
            <person name="Wang Y."/>
            <person name="McGuire P.E."/>
            <person name="Liu S."/>
            <person name="Long H."/>
            <person name="Ramasamy R.K."/>
            <person name="Rodriguez J.C."/>
            <person name="Van S.L."/>
            <person name="Yuan L."/>
            <person name="Wang Z."/>
            <person name="Xia Z."/>
            <person name="Xiao L."/>
            <person name="Anderson O.D."/>
            <person name="Ouyang S."/>
            <person name="Liang Y."/>
            <person name="Zimin A.V."/>
            <person name="Pertea G."/>
            <person name="Qi P."/>
            <person name="Bennetzen J.L."/>
            <person name="Dai X."/>
            <person name="Dawson M.W."/>
            <person name="Muller H.G."/>
            <person name="Kugler K."/>
            <person name="Rivarola-Duarte L."/>
            <person name="Spannagl M."/>
            <person name="Mayer K.F.X."/>
            <person name="Lu F.H."/>
            <person name="Bevan M.W."/>
            <person name="Leroy P."/>
            <person name="Li P."/>
            <person name="You F.M."/>
            <person name="Sun Q."/>
            <person name="Liu Z."/>
            <person name="Lyons E."/>
            <person name="Wicker T."/>
            <person name="Salzberg S.L."/>
            <person name="Devos K.M."/>
            <person name="Dvorak J."/>
        </authorList>
    </citation>
    <scope>NUCLEOTIDE SEQUENCE [LARGE SCALE GENOMIC DNA]</scope>
    <source>
        <strain evidence="4">cv. AL8/78</strain>
    </source>
</reference>
<dbReference type="PANTHER" id="PTHR23054">
    <property type="entry name" value="TERNARY COMPLEX FACTOR MIP1, LEUCINE-ZIPPER-RELATED"/>
    <property type="match status" value="1"/>
</dbReference>
<keyword evidence="5" id="KW-1185">Reference proteome</keyword>
<protein>
    <recommendedName>
        <fullName evidence="6">DUF547 domain-containing protein</fullName>
    </recommendedName>
</protein>
<reference evidence="4" key="5">
    <citation type="journal article" date="2021" name="G3 (Bethesda)">
        <title>Aegilops tauschii genome assembly Aet v5.0 features greater sequence contiguity and improved annotation.</title>
        <authorList>
            <person name="Wang L."/>
            <person name="Zhu T."/>
            <person name="Rodriguez J.C."/>
            <person name="Deal K.R."/>
            <person name="Dubcovsky J."/>
            <person name="McGuire P.E."/>
            <person name="Lux T."/>
            <person name="Spannagl M."/>
            <person name="Mayer K.F.X."/>
            <person name="Baldrich P."/>
            <person name="Meyers B.C."/>
            <person name="Huo N."/>
            <person name="Gu Y.Q."/>
            <person name="Zhou H."/>
            <person name="Devos K.M."/>
            <person name="Bennetzen J.L."/>
            <person name="Unver T."/>
            <person name="Budak H."/>
            <person name="Gulick P.J."/>
            <person name="Galiba G."/>
            <person name="Kalapos B."/>
            <person name="Nelson D.R."/>
            <person name="Li P."/>
            <person name="You F.M."/>
            <person name="Luo M.C."/>
            <person name="Dvorak J."/>
        </authorList>
    </citation>
    <scope>NUCLEOTIDE SEQUENCE [LARGE SCALE GENOMIC DNA]</scope>
    <source>
        <strain evidence="4">cv. AL8/78</strain>
    </source>
</reference>
<organism evidence="4 5">
    <name type="scientific">Aegilops tauschii subsp. strangulata</name>
    <name type="common">Goatgrass</name>
    <dbReference type="NCBI Taxonomy" id="200361"/>
    <lineage>
        <taxon>Eukaryota</taxon>
        <taxon>Viridiplantae</taxon>
        <taxon>Streptophyta</taxon>
        <taxon>Embryophyta</taxon>
        <taxon>Tracheophyta</taxon>
        <taxon>Spermatophyta</taxon>
        <taxon>Magnoliopsida</taxon>
        <taxon>Liliopsida</taxon>
        <taxon>Poales</taxon>
        <taxon>Poaceae</taxon>
        <taxon>BOP clade</taxon>
        <taxon>Pooideae</taxon>
        <taxon>Triticodae</taxon>
        <taxon>Triticeae</taxon>
        <taxon>Triticinae</taxon>
        <taxon>Aegilops</taxon>
    </lineage>
</organism>
<dbReference type="Pfam" id="PF14389">
    <property type="entry name" value="Lzipper-MIP1"/>
    <property type="match status" value="1"/>
</dbReference>
<dbReference type="Gramene" id="AET4Gv20596000.10">
    <property type="protein sequence ID" value="AET4Gv20596000.10"/>
    <property type="gene ID" value="AET4Gv20596000"/>
</dbReference>
<dbReference type="InterPro" id="IPR025757">
    <property type="entry name" value="MIP1_Leuzipper"/>
</dbReference>
<dbReference type="Pfam" id="PF04784">
    <property type="entry name" value="DUF547"/>
    <property type="match status" value="1"/>
</dbReference>
<reference evidence="5" key="2">
    <citation type="journal article" date="2017" name="Nat. Plants">
        <title>The Aegilops tauschii genome reveals multiple impacts of transposons.</title>
        <authorList>
            <person name="Zhao G."/>
            <person name="Zou C."/>
            <person name="Li K."/>
            <person name="Wang K."/>
            <person name="Li T."/>
            <person name="Gao L."/>
            <person name="Zhang X."/>
            <person name="Wang H."/>
            <person name="Yang Z."/>
            <person name="Liu X."/>
            <person name="Jiang W."/>
            <person name="Mao L."/>
            <person name="Kong X."/>
            <person name="Jiao Y."/>
            <person name="Jia J."/>
        </authorList>
    </citation>
    <scope>NUCLEOTIDE SEQUENCE [LARGE SCALE GENOMIC DNA]</scope>
    <source>
        <strain evidence="5">cv. AL8/78</strain>
    </source>
</reference>